<feature type="compositionally biased region" description="Low complexity" evidence="1">
    <location>
        <begin position="1"/>
        <end position="18"/>
    </location>
</feature>
<feature type="compositionally biased region" description="Low complexity" evidence="1">
    <location>
        <begin position="129"/>
        <end position="152"/>
    </location>
</feature>
<dbReference type="AlphaFoldDB" id="L9ZP21"/>
<protein>
    <submittedName>
        <fullName evidence="3">Uncharacterized protein</fullName>
    </submittedName>
</protein>
<feature type="region of interest" description="Disordered" evidence="1">
    <location>
        <begin position="378"/>
        <end position="404"/>
    </location>
</feature>
<feature type="transmembrane region" description="Helical" evidence="2">
    <location>
        <begin position="340"/>
        <end position="362"/>
    </location>
</feature>
<dbReference type="OrthoDB" id="170079at2157"/>
<feature type="region of interest" description="Disordered" evidence="1">
    <location>
        <begin position="129"/>
        <end position="169"/>
    </location>
</feature>
<name>L9ZP21_9EURY</name>
<feature type="region of interest" description="Disordered" evidence="1">
    <location>
        <begin position="1"/>
        <end position="59"/>
    </location>
</feature>
<keyword evidence="2" id="KW-0812">Transmembrane</keyword>
<gene>
    <name evidence="3" type="ORF">C484_16824</name>
</gene>
<keyword evidence="4" id="KW-1185">Reference proteome</keyword>
<organism evidence="3 4">
    <name type="scientific">Natrialba taiwanensis DSM 12281</name>
    <dbReference type="NCBI Taxonomy" id="1230458"/>
    <lineage>
        <taxon>Archaea</taxon>
        <taxon>Methanobacteriati</taxon>
        <taxon>Methanobacteriota</taxon>
        <taxon>Stenosarchaea group</taxon>
        <taxon>Halobacteria</taxon>
        <taxon>Halobacteriales</taxon>
        <taxon>Natrialbaceae</taxon>
        <taxon>Natrialba</taxon>
    </lineage>
</organism>
<accession>L9ZP21</accession>
<dbReference type="STRING" id="1230458.C484_16824"/>
<dbReference type="RefSeq" id="WP_006827008.1">
    <property type="nucleotide sequence ID" value="NZ_AOIL01000052.1"/>
</dbReference>
<feature type="transmembrane region" description="Helical" evidence="2">
    <location>
        <begin position="312"/>
        <end position="334"/>
    </location>
</feature>
<keyword evidence="2" id="KW-0472">Membrane</keyword>
<feature type="transmembrane region" description="Helical" evidence="2">
    <location>
        <begin position="195"/>
        <end position="218"/>
    </location>
</feature>
<dbReference type="EMBL" id="AOIL01000052">
    <property type="protein sequence ID" value="ELY88094.1"/>
    <property type="molecule type" value="Genomic_DNA"/>
</dbReference>
<evidence type="ECO:0000256" key="2">
    <source>
        <dbReference type="SAM" id="Phobius"/>
    </source>
</evidence>
<keyword evidence="2" id="KW-1133">Transmembrane helix</keyword>
<evidence type="ECO:0000313" key="3">
    <source>
        <dbReference type="EMBL" id="ELY88094.1"/>
    </source>
</evidence>
<proteinExistence type="predicted"/>
<dbReference type="PATRIC" id="fig|1230458.4.peg.3413"/>
<evidence type="ECO:0000256" key="1">
    <source>
        <dbReference type="SAM" id="MobiDB-lite"/>
    </source>
</evidence>
<evidence type="ECO:0000313" key="4">
    <source>
        <dbReference type="Proteomes" id="UP000011648"/>
    </source>
</evidence>
<feature type="transmembrane region" description="Helical" evidence="2">
    <location>
        <begin position="243"/>
        <end position="262"/>
    </location>
</feature>
<dbReference type="Proteomes" id="UP000011648">
    <property type="component" value="Unassembled WGS sequence"/>
</dbReference>
<sequence length="404" mass="41333">MDPASHSSSTDGDSYSGTIDRAGTSGVRADGGRDPNGSQSPASSSPSAPASSPSQSSSPFWNHVSRVLDQFGDLRPFALVPLCLSLAELSKLRRAMGPTNGFTISAKFVLPEPLLELWSFVDAPSPGTTGASSALDSATGTAGSSAPAVTPTETPPASTPAGGGSYGGTGTGTDVTINTPFETIVLSPDSIGGTMLGTIGVLLVVYTVIASMVAAVYIGGLDRRLRDEPIAVAASLVRYTPRFILYHAALFGLVLLAAPFMLVSPLLLVLAIPVVLVLSYLFYAAPFLFVVADAPFVDALHWSYEYATDGGAYLQFALWHAGIGIAISLVLSVLVSTIPVLGVVIALAVTVPLSLILTAATVSFCQELADSEGIGASTVGTQPGNGHGRPSDAPDYTTGTDDAI</sequence>
<feature type="compositionally biased region" description="Low complexity" evidence="1">
    <location>
        <begin position="38"/>
        <end position="59"/>
    </location>
</feature>
<comment type="caution">
    <text evidence="3">The sequence shown here is derived from an EMBL/GenBank/DDBJ whole genome shotgun (WGS) entry which is preliminary data.</text>
</comment>
<reference evidence="3 4" key="1">
    <citation type="journal article" date="2014" name="PLoS Genet.">
        <title>Phylogenetically driven sequencing of extremely halophilic archaea reveals strategies for static and dynamic osmo-response.</title>
        <authorList>
            <person name="Becker E.A."/>
            <person name="Seitzer P.M."/>
            <person name="Tritt A."/>
            <person name="Larsen D."/>
            <person name="Krusor M."/>
            <person name="Yao A.I."/>
            <person name="Wu D."/>
            <person name="Madern D."/>
            <person name="Eisen J.A."/>
            <person name="Darling A.E."/>
            <person name="Facciotti M.T."/>
        </authorList>
    </citation>
    <scope>NUCLEOTIDE SEQUENCE [LARGE SCALE GENOMIC DNA]</scope>
    <source>
        <strain evidence="3 4">DSM 12281</strain>
    </source>
</reference>
<feature type="transmembrane region" description="Helical" evidence="2">
    <location>
        <begin position="268"/>
        <end position="291"/>
    </location>
</feature>